<keyword evidence="3" id="KW-1185">Reference proteome</keyword>
<feature type="non-terminal residue" evidence="2">
    <location>
        <position position="1"/>
    </location>
</feature>
<dbReference type="AlphaFoldDB" id="A0A0P9H5X3"/>
<evidence type="ECO:0000256" key="1">
    <source>
        <dbReference type="SAM" id="Phobius"/>
    </source>
</evidence>
<feature type="transmembrane region" description="Helical" evidence="1">
    <location>
        <begin position="122"/>
        <end position="147"/>
    </location>
</feature>
<keyword evidence="1" id="KW-0472">Membrane</keyword>
<name>A0A0P9H5X3_9CHLR</name>
<feature type="transmembrane region" description="Helical" evidence="1">
    <location>
        <begin position="83"/>
        <end position="102"/>
    </location>
</feature>
<evidence type="ECO:0000313" key="3">
    <source>
        <dbReference type="Proteomes" id="UP000050509"/>
    </source>
</evidence>
<feature type="transmembrane region" description="Helical" evidence="1">
    <location>
        <begin position="211"/>
        <end position="235"/>
    </location>
</feature>
<comment type="caution">
    <text evidence="2">The sequence shown here is derived from an EMBL/GenBank/DDBJ whole genome shotgun (WGS) entry which is preliminary data.</text>
</comment>
<feature type="transmembrane region" description="Helical" evidence="1">
    <location>
        <begin position="256"/>
        <end position="275"/>
    </location>
</feature>
<protein>
    <submittedName>
        <fullName evidence="2">Uncharacterized protein</fullName>
    </submittedName>
</protein>
<keyword evidence="1" id="KW-0812">Transmembrane</keyword>
<feature type="transmembrane region" description="Helical" evidence="1">
    <location>
        <begin position="49"/>
        <end position="71"/>
    </location>
</feature>
<feature type="transmembrane region" description="Helical" evidence="1">
    <location>
        <begin position="168"/>
        <end position="191"/>
    </location>
</feature>
<organism evidence="2 3">
    <name type="scientific">Kouleothrix aurantiaca</name>
    <dbReference type="NCBI Taxonomy" id="186479"/>
    <lineage>
        <taxon>Bacteria</taxon>
        <taxon>Bacillati</taxon>
        <taxon>Chloroflexota</taxon>
        <taxon>Chloroflexia</taxon>
        <taxon>Chloroflexales</taxon>
        <taxon>Roseiflexineae</taxon>
        <taxon>Roseiflexaceae</taxon>
        <taxon>Kouleothrix</taxon>
    </lineage>
</organism>
<evidence type="ECO:0000313" key="2">
    <source>
        <dbReference type="EMBL" id="KPV49292.1"/>
    </source>
</evidence>
<sequence length="426" mass="46305">VLLNAERRRWGTWVAGGGLILGGLFFAGHSAVVSHAYDTFDGFAADTEFWWRASWLPVVGAPYLWYLMTAWYAGLLANMRQRVWLLVAGLLGLGAIVSLAVANPLPSYDEVLNRAPITVFQIAGLPVAALVYPLYSTLCIVLALLALRNPAASDRFMGDEARRRARPWLIAASVVLLFVTLTLGIAVAVFLSRIQTRLLGNHVVRTLFVLVGFDLLICGLLAIAIILIGRAIVSYEIFTGKALPRGGLFHYWQRSVILAAGFGALIGLSLTLPGVRDLDSIYRVLLATLLMTLFYALLSWRSYADRERSMDALRPFVASQQLYDRMLRPVAPPELDAATPFRVLCEQVLDARVAYLTALGPLAPLVGPAIIAGASTTAHLNDLALAQLAAMARSPQTICLPLNPNQYGGAVWGVPLWGERGLIGML</sequence>
<reference evidence="2 3" key="1">
    <citation type="submission" date="2015-09" db="EMBL/GenBank/DDBJ databases">
        <title>Draft genome sequence of Kouleothrix aurantiaca JCM 19913.</title>
        <authorList>
            <person name="Hemp J."/>
        </authorList>
    </citation>
    <scope>NUCLEOTIDE SEQUENCE [LARGE SCALE GENOMIC DNA]</scope>
    <source>
        <strain evidence="2 3">COM-B</strain>
    </source>
</reference>
<dbReference type="EMBL" id="LJCR01002066">
    <property type="protein sequence ID" value="KPV49292.1"/>
    <property type="molecule type" value="Genomic_DNA"/>
</dbReference>
<feature type="transmembrane region" description="Helical" evidence="1">
    <location>
        <begin position="12"/>
        <end position="37"/>
    </location>
</feature>
<feature type="non-terminal residue" evidence="2">
    <location>
        <position position="426"/>
    </location>
</feature>
<feature type="transmembrane region" description="Helical" evidence="1">
    <location>
        <begin position="281"/>
        <end position="300"/>
    </location>
</feature>
<proteinExistence type="predicted"/>
<accession>A0A0P9H5X3</accession>
<gene>
    <name evidence="2" type="ORF">SE17_33475</name>
</gene>
<keyword evidence="1" id="KW-1133">Transmembrane helix</keyword>
<dbReference type="Proteomes" id="UP000050509">
    <property type="component" value="Unassembled WGS sequence"/>
</dbReference>